<dbReference type="InterPro" id="IPR003370">
    <property type="entry name" value="Chromate_transpt"/>
</dbReference>
<keyword evidence="9" id="KW-1185">Reference proteome</keyword>
<comment type="caution">
    <text evidence="8">The sequence shown here is derived from an EMBL/GenBank/DDBJ whole genome shotgun (WGS) entry which is preliminary data.</text>
</comment>
<comment type="similarity">
    <text evidence="2">Belongs to the chromate ion transporter (CHR) (TC 2.A.51) family.</text>
</comment>
<gene>
    <name evidence="8" type="primary">chrA</name>
    <name evidence="8" type="ORF">G3R48_14460</name>
</gene>
<dbReference type="NCBIfam" id="TIGR00937">
    <property type="entry name" value="2A51"/>
    <property type="match status" value="1"/>
</dbReference>
<dbReference type="PIRSF" id="PIRSF004810">
    <property type="entry name" value="ChrA"/>
    <property type="match status" value="1"/>
</dbReference>
<evidence type="ECO:0000256" key="2">
    <source>
        <dbReference type="ARBA" id="ARBA00005262"/>
    </source>
</evidence>
<keyword evidence="5 7" id="KW-1133">Transmembrane helix</keyword>
<feature type="transmembrane region" description="Helical" evidence="7">
    <location>
        <begin position="298"/>
        <end position="320"/>
    </location>
</feature>
<keyword evidence="3" id="KW-1003">Cell membrane</keyword>
<dbReference type="Proteomes" id="UP000811844">
    <property type="component" value="Unassembled WGS sequence"/>
</dbReference>
<evidence type="ECO:0000256" key="3">
    <source>
        <dbReference type="ARBA" id="ARBA00022475"/>
    </source>
</evidence>
<feature type="transmembrane region" description="Helical" evidence="7">
    <location>
        <begin position="332"/>
        <end position="352"/>
    </location>
</feature>
<dbReference type="InterPro" id="IPR014047">
    <property type="entry name" value="Chr_Tranpt_l_chain"/>
</dbReference>
<feature type="transmembrane region" description="Helical" evidence="7">
    <location>
        <begin position="142"/>
        <end position="169"/>
    </location>
</feature>
<feature type="transmembrane region" description="Helical" evidence="7">
    <location>
        <begin position="73"/>
        <end position="94"/>
    </location>
</feature>
<accession>A0ABS5I575</accession>
<reference evidence="8 9" key="1">
    <citation type="submission" date="2020-02" db="EMBL/GenBank/DDBJ databases">
        <title>Shewanella WXL01 sp. nov., a marine bacterium isolated from green algae in Luhuitou Fringing Reef (Northern South China Sea).</title>
        <authorList>
            <person name="Wang X."/>
        </authorList>
    </citation>
    <scope>NUCLEOTIDE SEQUENCE [LARGE SCALE GENOMIC DNA]</scope>
    <source>
        <strain evidence="8 9">MCCC 1A01895</strain>
    </source>
</reference>
<feature type="transmembrane region" description="Helical" evidence="7">
    <location>
        <begin position="6"/>
        <end position="28"/>
    </location>
</feature>
<protein>
    <submittedName>
        <fullName evidence="8">Chromate efflux transporter</fullName>
    </submittedName>
</protein>
<evidence type="ECO:0000256" key="6">
    <source>
        <dbReference type="ARBA" id="ARBA00023136"/>
    </source>
</evidence>
<keyword evidence="4 7" id="KW-0812">Transmembrane</keyword>
<evidence type="ECO:0000256" key="4">
    <source>
        <dbReference type="ARBA" id="ARBA00022692"/>
    </source>
</evidence>
<dbReference type="PANTHER" id="PTHR33567">
    <property type="entry name" value="CHROMATE ION TRANSPORTER (EUROFUNG)"/>
    <property type="match status" value="1"/>
</dbReference>
<dbReference type="RefSeq" id="WP_153665823.1">
    <property type="nucleotide sequence ID" value="NZ_JAAIKR010000016.1"/>
</dbReference>
<feature type="transmembrane region" description="Helical" evidence="7">
    <location>
        <begin position="206"/>
        <end position="224"/>
    </location>
</feature>
<feature type="transmembrane region" description="Helical" evidence="7">
    <location>
        <begin position="106"/>
        <end position="130"/>
    </location>
</feature>
<evidence type="ECO:0000313" key="9">
    <source>
        <dbReference type="Proteomes" id="UP000811844"/>
    </source>
</evidence>
<organism evidence="8 9">
    <name type="scientific">Shewanella intestini</name>
    <dbReference type="NCBI Taxonomy" id="2017544"/>
    <lineage>
        <taxon>Bacteria</taxon>
        <taxon>Pseudomonadati</taxon>
        <taxon>Pseudomonadota</taxon>
        <taxon>Gammaproteobacteria</taxon>
        <taxon>Alteromonadales</taxon>
        <taxon>Shewanellaceae</taxon>
        <taxon>Shewanella</taxon>
    </lineage>
</organism>
<feature type="transmembrane region" description="Helical" evidence="7">
    <location>
        <begin position="383"/>
        <end position="401"/>
    </location>
</feature>
<dbReference type="PANTHER" id="PTHR33567:SF3">
    <property type="entry name" value="CHROMATE ION TRANSPORTER (EUROFUNG)"/>
    <property type="match status" value="1"/>
</dbReference>
<name>A0ABS5I575_9GAMM</name>
<evidence type="ECO:0000256" key="7">
    <source>
        <dbReference type="SAM" id="Phobius"/>
    </source>
</evidence>
<sequence>MLYWQIFSRFLALGLISFGGPAAHIGYFRKAFVEDLQWLDDKRYASLVALSQFMPGPGSSQVGFAIGFHRGGLLGALAAFIGFTLPSFMLLFLFAVTSAKWLDLPVVMGIIHGLKLLAVVIVADATLTMFKQFCQRKHAQIIALLTATTLILLPSMLTQIGVLLIAALWGGLQFDSHSKQLDASDTASTREPASIAPNTAPISLNYFWLVCFIAVLVGSIFFVGKDDSLGQIFAQFFQVGSLVFGGGHVVLPLLESSVGDMVSPERFLTGYALAQAIPGPMFALAAFLGADIWLESPILGALVATAAIFLPGFLLMLVGLKSWQAISQRPRIAAAIAGVNAAVVGLLCAALYQPVFTSSVLSSEDMALVLLGFGVLKVFRPHIVLLVAAFAIIGALLTLTLG</sequence>
<comment type="subcellular location">
    <subcellularLocation>
        <location evidence="1">Cell membrane</location>
        <topology evidence="1">Multi-pass membrane protein</topology>
    </subcellularLocation>
</comment>
<proteinExistence type="inferred from homology"/>
<dbReference type="Pfam" id="PF02417">
    <property type="entry name" value="Chromate_transp"/>
    <property type="match status" value="2"/>
</dbReference>
<evidence type="ECO:0000256" key="5">
    <source>
        <dbReference type="ARBA" id="ARBA00022989"/>
    </source>
</evidence>
<dbReference type="EMBL" id="JAAIKR010000016">
    <property type="protein sequence ID" value="MBR9729180.1"/>
    <property type="molecule type" value="Genomic_DNA"/>
</dbReference>
<keyword evidence="6 7" id="KW-0472">Membrane</keyword>
<evidence type="ECO:0000313" key="8">
    <source>
        <dbReference type="EMBL" id="MBR9729180.1"/>
    </source>
</evidence>
<evidence type="ECO:0000256" key="1">
    <source>
        <dbReference type="ARBA" id="ARBA00004651"/>
    </source>
</evidence>